<evidence type="ECO:0000256" key="1">
    <source>
        <dbReference type="ARBA" id="ARBA00005964"/>
    </source>
</evidence>
<dbReference type="HOGENOM" id="CLU_006586_13_0_1"/>
<dbReference type="STRING" id="126957.T1JGH5"/>
<dbReference type="ESTHER" id="strmm-t1jgh5">
    <property type="family name" value="Carb_B_Arthropoda"/>
</dbReference>
<dbReference type="PROSITE" id="PS00941">
    <property type="entry name" value="CARBOXYLESTERASE_B_2"/>
    <property type="match status" value="1"/>
</dbReference>
<dbReference type="eggNOG" id="KOG1516">
    <property type="taxonomic scope" value="Eukaryota"/>
</dbReference>
<feature type="domain" description="Carboxylesterase type B" evidence="6">
    <location>
        <begin position="20"/>
        <end position="536"/>
    </location>
</feature>
<name>T1JGH5_STRMM</name>
<reference evidence="7" key="2">
    <citation type="submission" date="2015-02" db="UniProtKB">
        <authorList>
            <consortium name="EnsemblMetazoa"/>
        </authorList>
    </citation>
    <scope>IDENTIFICATION</scope>
</reference>
<evidence type="ECO:0000256" key="3">
    <source>
        <dbReference type="ARBA" id="ARBA00023180"/>
    </source>
</evidence>
<dbReference type="PhylomeDB" id="T1JGH5"/>
<dbReference type="InterPro" id="IPR019819">
    <property type="entry name" value="Carboxylesterase_B_CS"/>
</dbReference>
<dbReference type="Gene3D" id="3.40.50.1820">
    <property type="entry name" value="alpha/beta hydrolase"/>
    <property type="match status" value="1"/>
</dbReference>
<dbReference type="AlphaFoldDB" id="T1JGH5"/>
<evidence type="ECO:0000256" key="4">
    <source>
        <dbReference type="SAM" id="Phobius"/>
    </source>
</evidence>
<sequence>MNSRYLYLILFVSLVHSDDAPTLSTSTGQVIGSRQKTSIGTDYFAYEGIRYGVANRFQEPQEPPISSQITVAMISPLACPQWDHELAIVRGTEDCLYLSVFTPSAGFPNGNSSLFPVVLVVPGWHFVASARTRPQQLVDKGIIVVSVNYRLGILGFLSTNDSSAAGNWGLLDLRLSLRWVQKNIKNFGGDPQRVTLMGHDSGGALVSYLLMDHEIQEMKMIVGAITMSGNSLCPWAVQKKPLSNAHLIAQGLNCNIDSTAELVKCISEAEIQDLVLLENNIHRSYASFPLIAAPSVDAGLRQSPAVANSAEYILQNGFNFTKVPLVSGIVKDEGAHVFAEMILQHWPEILYEESYFEKQFLPGLLRALGRFQENINEILTLTKYHYFHESSNVDARSTVAIRSIEMISDILYNHCNTHWSKLYHKAAQADVYAYKFEHHGQISTMDFIINELKKYNKTEQILPYLQNVVSHGDEIIYILDDEMLKNEDKKVQTTMTDLWAHFIQHQKMPLSWPSITDTEYSYVSIDGPQIKKNIEHSDLNQQFLHYLYSLPENKWVHHTEKYTGNKDVEKTETSSSLPHIDLTTAIWCLAAISMVLLTGMCVFIFLYINQRKKQLISLGPQFIASSREDL</sequence>
<keyword evidence="4" id="KW-1133">Transmembrane helix</keyword>
<comment type="similarity">
    <text evidence="1">Belongs to the type-B carboxylesterase/lipase family.</text>
</comment>
<dbReference type="Proteomes" id="UP000014500">
    <property type="component" value="Unassembled WGS sequence"/>
</dbReference>
<protein>
    <recommendedName>
        <fullName evidence="6">Carboxylesterase type B domain-containing protein</fullName>
    </recommendedName>
</protein>
<feature type="signal peptide" evidence="5">
    <location>
        <begin position="1"/>
        <end position="17"/>
    </location>
</feature>
<feature type="transmembrane region" description="Helical" evidence="4">
    <location>
        <begin position="584"/>
        <end position="608"/>
    </location>
</feature>
<dbReference type="SUPFAM" id="SSF53474">
    <property type="entry name" value="alpha/beta-Hydrolases"/>
    <property type="match status" value="1"/>
</dbReference>
<dbReference type="EnsemblMetazoa" id="SMAR012948-RA">
    <property type="protein sequence ID" value="SMAR012948-PA"/>
    <property type="gene ID" value="SMAR012948"/>
</dbReference>
<keyword evidence="8" id="KW-1185">Reference proteome</keyword>
<dbReference type="InterPro" id="IPR002018">
    <property type="entry name" value="CarbesteraseB"/>
</dbReference>
<evidence type="ECO:0000256" key="5">
    <source>
        <dbReference type="SAM" id="SignalP"/>
    </source>
</evidence>
<accession>T1JGH5</accession>
<dbReference type="Pfam" id="PF00135">
    <property type="entry name" value="COesterase"/>
    <property type="match status" value="1"/>
</dbReference>
<feature type="chain" id="PRO_5004579635" description="Carboxylesterase type B domain-containing protein" evidence="5">
    <location>
        <begin position="18"/>
        <end position="630"/>
    </location>
</feature>
<keyword evidence="4" id="KW-0472">Membrane</keyword>
<dbReference type="PANTHER" id="PTHR43903">
    <property type="entry name" value="NEUROLIGIN"/>
    <property type="match status" value="1"/>
</dbReference>
<evidence type="ECO:0000313" key="8">
    <source>
        <dbReference type="Proteomes" id="UP000014500"/>
    </source>
</evidence>
<evidence type="ECO:0000256" key="2">
    <source>
        <dbReference type="ARBA" id="ARBA00022729"/>
    </source>
</evidence>
<dbReference type="EMBL" id="JH432203">
    <property type="status" value="NOT_ANNOTATED_CDS"/>
    <property type="molecule type" value="Genomic_DNA"/>
</dbReference>
<dbReference type="InterPro" id="IPR029058">
    <property type="entry name" value="AB_hydrolase_fold"/>
</dbReference>
<organism evidence="7 8">
    <name type="scientific">Strigamia maritima</name>
    <name type="common">European centipede</name>
    <name type="synonym">Geophilus maritimus</name>
    <dbReference type="NCBI Taxonomy" id="126957"/>
    <lineage>
        <taxon>Eukaryota</taxon>
        <taxon>Metazoa</taxon>
        <taxon>Ecdysozoa</taxon>
        <taxon>Arthropoda</taxon>
        <taxon>Myriapoda</taxon>
        <taxon>Chilopoda</taxon>
        <taxon>Pleurostigmophora</taxon>
        <taxon>Geophilomorpha</taxon>
        <taxon>Linotaeniidae</taxon>
        <taxon>Strigamia</taxon>
    </lineage>
</organism>
<evidence type="ECO:0000259" key="6">
    <source>
        <dbReference type="Pfam" id="PF00135"/>
    </source>
</evidence>
<reference evidence="8" key="1">
    <citation type="submission" date="2011-05" db="EMBL/GenBank/DDBJ databases">
        <authorList>
            <person name="Richards S.R."/>
            <person name="Qu J."/>
            <person name="Jiang H."/>
            <person name="Jhangiani S.N."/>
            <person name="Agravi P."/>
            <person name="Goodspeed R."/>
            <person name="Gross S."/>
            <person name="Mandapat C."/>
            <person name="Jackson L."/>
            <person name="Mathew T."/>
            <person name="Pu L."/>
            <person name="Thornton R."/>
            <person name="Saada N."/>
            <person name="Wilczek-Boney K.B."/>
            <person name="Lee S."/>
            <person name="Kovar C."/>
            <person name="Wu Y."/>
            <person name="Scherer S.E."/>
            <person name="Worley K.C."/>
            <person name="Muzny D.M."/>
            <person name="Gibbs R."/>
        </authorList>
    </citation>
    <scope>NUCLEOTIDE SEQUENCE</scope>
    <source>
        <strain evidence="8">Brora</strain>
    </source>
</reference>
<keyword evidence="3" id="KW-0325">Glycoprotein</keyword>
<keyword evidence="4" id="KW-0812">Transmembrane</keyword>
<evidence type="ECO:0000313" key="7">
    <source>
        <dbReference type="EnsemblMetazoa" id="SMAR012948-PA"/>
    </source>
</evidence>
<proteinExistence type="inferred from homology"/>
<dbReference type="InterPro" id="IPR051093">
    <property type="entry name" value="Neuroligin/BSAL"/>
</dbReference>
<keyword evidence="2 5" id="KW-0732">Signal</keyword>